<feature type="non-terminal residue" evidence="1">
    <location>
        <position position="1"/>
    </location>
</feature>
<reference evidence="1" key="2">
    <citation type="submission" date="2016-06" db="EMBL/GenBank/DDBJ databases">
        <title>The genome of a short-lived fish provides insights into sex chromosome evolution and the genetic control of aging.</title>
        <authorList>
            <person name="Reichwald K."/>
            <person name="Felder M."/>
            <person name="Petzold A."/>
            <person name="Koch P."/>
            <person name="Groth M."/>
            <person name="Platzer M."/>
        </authorList>
    </citation>
    <scope>NUCLEOTIDE SEQUENCE</scope>
    <source>
        <tissue evidence="1">Brain</tissue>
    </source>
</reference>
<evidence type="ECO:0000313" key="1">
    <source>
        <dbReference type="EMBL" id="SBR91778.1"/>
    </source>
</evidence>
<sequence length="75" mass="8548">GIRWQWESLRETQNKNDYWQTLKTSQVKGRSRFSSGHEIRGATRLGLVKQRVIVRVPSGAIIVKTEGSSEDECVC</sequence>
<feature type="non-terminal residue" evidence="1">
    <location>
        <position position="75"/>
    </location>
</feature>
<organism evidence="1">
    <name type="scientific">Nothobranchius pienaari</name>
    <dbReference type="NCBI Taxonomy" id="704102"/>
    <lineage>
        <taxon>Eukaryota</taxon>
        <taxon>Metazoa</taxon>
        <taxon>Chordata</taxon>
        <taxon>Craniata</taxon>
        <taxon>Vertebrata</taxon>
        <taxon>Euteleostomi</taxon>
        <taxon>Actinopterygii</taxon>
        <taxon>Neopterygii</taxon>
        <taxon>Teleostei</taxon>
        <taxon>Neoteleostei</taxon>
        <taxon>Acanthomorphata</taxon>
        <taxon>Ovalentaria</taxon>
        <taxon>Atherinomorphae</taxon>
        <taxon>Cyprinodontiformes</taxon>
        <taxon>Nothobranchiidae</taxon>
        <taxon>Nothobranchius</taxon>
    </lineage>
</organism>
<accession>A0A1A8QEM6</accession>
<reference evidence="1" key="1">
    <citation type="submission" date="2016-05" db="EMBL/GenBank/DDBJ databases">
        <authorList>
            <person name="Lavstsen T."/>
            <person name="Jespersen J.S."/>
        </authorList>
    </citation>
    <scope>NUCLEOTIDE SEQUENCE</scope>
    <source>
        <tissue evidence="1">Brain</tissue>
    </source>
</reference>
<dbReference type="AlphaFoldDB" id="A0A1A8QEM6"/>
<gene>
    <name evidence="1" type="primary">ITGA8</name>
</gene>
<dbReference type="GO" id="GO:0007229">
    <property type="term" value="P:integrin-mediated signaling pathway"/>
    <property type="evidence" value="ECO:0007669"/>
    <property type="project" value="UniProtKB-KW"/>
</dbReference>
<protein>
    <submittedName>
        <fullName evidence="1">Integrin, alpha 8</fullName>
    </submittedName>
</protein>
<name>A0A1A8QEM6_9TELE</name>
<proteinExistence type="predicted"/>
<dbReference type="EMBL" id="HAEG01012218">
    <property type="protein sequence ID" value="SBR91778.1"/>
    <property type="molecule type" value="Transcribed_RNA"/>
</dbReference>
<keyword evidence="1" id="KW-0401">Integrin</keyword>